<evidence type="ECO:0000256" key="2">
    <source>
        <dbReference type="SAM" id="MobiDB-lite"/>
    </source>
</evidence>
<gene>
    <name evidence="3" type="ORF">LSAT_V11C200074490</name>
</gene>
<dbReference type="PANTHER" id="PTHR35164:SF9">
    <property type="entry name" value="EXPRESSED PROTEIN"/>
    <property type="match status" value="1"/>
</dbReference>
<feature type="compositionally biased region" description="Basic and acidic residues" evidence="2">
    <location>
        <begin position="569"/>
        <end position="579"/>
    </location>
</feature>
<dbReference type="PANTHER" id="PTHR35164">
    <property type="entry name" value="EXPRESSED PROTEIN"/>
    <property type="match status" value="1"/>
</dbReference>
<proteinExistence type="predicted"/>
<feature type="region of interest" description="Disordered" evidence="2">
    <location>
        <begin position="514"/>
        <end position="667"/>
    </location>
</feature>
<feature type="compositionally biased region" description="Basic and acidic residues" evidence="2">
    <location>
        <begin position="599"/>
        <end position="652"/>
    </location>
</feature>
<protein>
    <submittedName>
        <fullName evidence="3">Uncharacterized protein</fullName>
    </submittedName>
</protein>
<dbReference type="Proteomes" id="UP000235145">
    <property type="component" value="Unassembled WGS sequence"/>
</dbReference>
<evidence type="ECO:0000313" key="3">
    <source>
        <dbReference type="EMBL" id="KAJ0221493.1"/>
    </source>
</evidence>
<organism evidence="3 4">
    <name type="scientific">Lactuca sativa</name>
    <name type="common">Garden lettuce</name>
    <dbReference type="NCBI Taxonomy" id="4236"/>
    <lineage>
        <taxon>Eukaryota</taxon>
        <taxon>Viridiplantae</taxon>
        <taxon>Streptophyta</taxon>
        <taxon>Embryophyta</taxon>
        <taxon>Tracheophyta</taxon>
        <taxon>Spermatophyta</taxon>
        <taxon>Magnoliopsida</taxon>
        <taxon>eudicotyledons</taxon>
        <taxon>Gunneridae</taxon>
        <taxon>Pentapetalae</taxon>
        <taxon>asterids</taxon>
        <taxon>campanulids</taxon>
        <taxon>Asterales</taxon>
        <taxon>Asteraceae</taxon>
        <taxon>Cichorioideae</taxon>
        <taxon>Cichorieae</taxon>
        <taxon>Lactucinae</taxon>
        <taxon>Lactuca</taxon>
    </lineage>
</organism>
<feature type="compositionally biased region" description="Polar residues" evidence="2">
    <location>
        <begin position="655"/>
        <end position="667"/>
    </location>
</feature>
<feature type="region of interest" description="Disordered" evidence="2">
    <location>
        <begin position="186"/>
        <end position="216"/>
    </location>
</feature>
<evidence type="ECO:0000256" key="1">
    <source>
        <dbReference type="SAM" id="Coils"/>
    </source>
</evidence>
<feature type="coiled-coil region" evidence="1">
    <location>
        <begin position="64"/>
        <end position="156"/>
    </location>
</feature>
<accession>A0A9R1WCS6</accession>
<feature type="compositionally biased region" description="Low complexity" evidence="2">
    <location>
        <begin position="187"/>
        <end position="216"/>
    </location>
</feature>
<evidence type="ECO:0000313" key="4">
    <source>
        <dbReference type="Proteomes" id="UP000235145"/>
    </source>
</evidence>
<dbReference type="EMBL" id="NBSK02000002">
    <property type="protein sequence ID" value="KAJ0221493.1"/>
    <property type="molecule type" value="Genomic_DNA"/>
</dbReference>
<reference evidence="3 4" key="1">
    <citation type="journal article" date="2017" name="Nat. Commun.">
        <title>Genome assembly with in vitro proximity ligation data and whole-genome triplication in lettuce.</title>
        <authorList>
            <person name="Reyes-Chin-Wo S."/>
            <person name="Wang Z."/>
            <person name="Yang X."/>
            <person name="Kozik A."/>
            <person name="Arikit S."/>
            <person name="Song C."/>
            <person name="Xia L."/>
            <person name="Froenicke L."/>
            <person name="Lavelle D.O."/>
            <person name="Truco M.J."/>
            <person name="Xia R."/>
            <person name="Zhu S."/>
            <person name="Xu C."/>
            <person name="Xu H."/>
            <person name="Xu X."/>
            <person name="Cox K."/>
            <person name="Korf I."/>
            <person name="Meyers B.C."/>
            <person name="Michelmore R.W."/>
        </authorList>
    </citation>
    <scope>NUCLEOTIDE SEQUENCE [LARGE SCALE GENOMIC DNA]</scope>
    <source>
        <strain evidence="4">cv. Salinas</strain>
        <tissue evidence="3">Seedlings</tissue>
    </source>
</reference>
<sequence>MLRSKSRSGYLEFGQKKHQSFLIRSISGSKICRGDALASQVAKEAVVSVDRKSISLSENRIVKAAMMQKQVTDLEEELKNTKARLNEAEREKNRLITEVNAGLSKAFEAKLAERDKYLEQLKKELATVKDESKKQMQELEDQVEKAKQSESKMLESLMFQTQEIMQTKMDLEESKLEVASLYERLENGGNNNTSKGNYNYNHNQNQKQNQNQNQNQIQNQASMETIALKEEIAKLKNEVKHAMEGEEKSKKAMDGLASALQEVATEASMTNEKLRSTEAKVSDLSSEVERLTEELEIQREEYDRLRVESEESYLTWSSKEMGFITCIKKSDEESAAAKHENNRLKEALVSAENTARIAREEAFKLRDILKQALNESNVAKEASNIARSENSELKDLLAEKEDALHFLTKENERLRINEVAARENVKEFKRLLAAKAEAEKFYDEKEHNDDFDSPLSCLYEDHYDGRGTPRQTFSFDFDDLKAFNKDDDVFNNFEDETVADIAVGDDPEKAEALKGSIFDMSASPKSEPQTPKFKPEHRRASSIYTDAGGVGQGEEGENAGSSGHSHSHGHTEDGDDRSYYSRKKLFKKIGELIVGKQTSKKEGSETPKEHGKEKEQSKEQSKEHSKEKEQSKEKEKEQGKEKEEGKEGKELAIAETTTHHSSGFSGYTTAGWKKVALYYGPYGGSKDS</sequence>
<keyword evidence="4" id="KW-1185">Reference proteome</keyword>
<comment type="caution">
    <text evidence="3">The sequence shown here is derived from an EMBL/GenBank/DDBJ whole genome shotgun (WGS) entry which is preliminary data.</text>
</comment>
<keyword evidence="1" id="KW-0175">Coiled coil</keyword>
<dbReference type="AlphaFoldDB" id="A0A9R1WCS6"/>
<feature type="coiled-coil region" evidence="1">
    <location>
        <begin position="274"/>
        <end position="417"/>
    </location>
</feature>
<name>A0A9R1WCS6_LACSA</name>
<dbReference type="OrthoDB" id="774313at2759"/>